<evidence type="ECO:0000313" key="3">
    <source>
        <dbReference type="Proteomes" id="UP000006813"/>
    </source>
</evidence>
<dbReference type="Pfam" id="PF00400">
    <property type="entry name" value="WD40"/>
    <property type="match status" value="2"/>
</dbReference>
<name>G5CAF9_HETGA</name>
<dbReference type="PROSITE" id="PS50082">
    <property type="entry name" value="WD_REPEATS_2"/>
    <property type="match status" value="1"/>
</dbReference>
<protein>
    <submittedName>
        <fullName evidence="2">F-box/WD repeat-containing protein 4</fullName>
    </submittedName>
</protein>
<dbReference type="InterPro" id="IPR036322">
    <property type="entry name" value="WD40_repeat_dom_sf"/>
</dbReference>
<feature type="repeat" description="WD" evidence="1">
    <location>
        <begin position="188"/>
        <end position="223"/>
    </location>
</feature>
<dbReference type="InterPro" id="IPR052301">
    <property type="entry name" value="SCF_F-box/WD-repeat"/>
</dbReference>
<dbReference type="STRING" id="10181.G5CAF9"/>
<dbReference type="FunCoup" id="G5CAF9">
    <property type="interactions" value="118"/>
</dbReference>
<organism evidence="2 3">
    <name type="scientific">Heterocephalus glaber</name>
    <name type="common">Naked mole rat</name>
    <dbReference type="NCBI Taxonomy" id="10181"/>
    <lineage>
        <taxon>Eukaryota</taxon>
        <taxon>Metazoa</taxon>
        <taxon>Chordata</taxon>
        <taxon>Craniata</taxon>
        <taxon>Vertebrata</taxon>
        <taxon>Euteleostomi</taxon>
        <taxon>Mammalia</taxon>
        <taxon>Eutheria</taxon>
        <taxon>Euarchontoglires</taxon>
        <taxon>Glires</taxon>
        <taxon>Rodentia</taxon>
        <taxon>Hystricomorpha</taxon>
        <taxon>Bathyergidae</taxon>
        <taxon>Heterocephalus</taxon>
    </lineage>
</organism>
<dbReference type="FunFam" id="2.130.10.10:FF:000327">
    <property type="entry name" value="F-box/WD repeat-containing protein 4 isoform X1"/>
    <property type="match status" value="1"/>
</dbReference>
<dbReference type="eggNOG" id="ENOG502QV15">
    <property type="taxonomic scope" value="Eukaryota"/>
</dbReference>
<accession>G5CAF9</accession>
<dbReference type="AlphaFoldDB" id="G5CAF9"/>
<dbReference type="Proteomes" id="UP000006813">
    <property type="component" value="Unassembled WGS sequence"/>
</dbReference>
<gene>
    <name evidence="2" type="ORF">GW7_15888</name>
</gene>
<dbReference type="EMBL" id="JH174169">
    <property type="protein sequence ID" value="EHB18520.1"/>
    <property type="molecule type" value="Genomic_DNA"/>
</dbReference>
<dbReference type="InParanoid" id="G5CAF9"/>
<dbReference type="SUPFAM" id="SSF50978">
    <property type="entry name" value="WD40 repeat-like"/>
    <property type="match status" value="1"/>
</dbReference>
<dbReference type="GO" id="GO:0019005">
    <property type="term" value="C:SCF ubiquitin ligase complex"/>
    <property type="evidence" value="ECO:0007669"/>
    <property type="project" value="TreeGrafter"/>
</dbReference>
<proteinExistence type="predicted"/>
<dbReference type="SMART" id="SM00320">
    <property type="entry name" value="WD40"/>
    <property type="match status" value="4"/>
</dbReference>
<dbReference type="GO" id="GO:0031146">
    <property type="term" value="P:SCF-dependent proteasomal ubiquitin-dependent protein catabolic process"/>
    <property type="evidence" value="ECO:0007669"/>
    <property type="project" value="TreeGrafter"/>
</dbReference>
<dbReference type="InterPro" id="IPR001680">
    <property type="entry name" value="WD40_rpt"/>
</dbReference>
<dbReference type="Gene3D" id="2.130.10.10">
    <property type="entry name" value="YVTN repeat-like/Quinoprotein amine dehydrogenase"/>
    <property type="match status" value="2"/>
</dbReference>
<reference evidence="2 3" key="1">
    <citation type="journal article" date="2011" name="Nature">
        <title>Genome sequencing reveals insights into physiology and longevity of the naked mole rat.</title>
        <authorList>
            <person name="Kim E.B."/>
            <person name="Fang X."/>
            <person name="Fushan A.A."/>
            <person name="Huang Z."/>
            <person name="Lobanov A.V."/>
            <person name="Han L."/>
            <person name="Marino S.M."/>
            <person name="Sun X."/>
            <person name="Turanov A.A."/>
            <person name="Yang P."/>
            <person name="Yim S.H."/>
            <person name="Zhao X."/>
            <person name="Kasaikina M.V."/>
            <person name="Stoletzki N."/>
            <person name="Peng C."/>
            <person name="Polak P."/>
            <person name="Xiong Z."/>
            <person name="Kiezun A."/>
            <person name="Zhu Y."/>
            <person name="Chen Y."/>
            <person name="Kryukov G.V."/>
            <person name="Zhang Q."/>
            <person name="Peshkin L."/>
            <person name="Yang L."/>
            <person name="Bronson R.T."/>
            <person name="Buffenstein R."/>
            <person name="Wang B."/>
            <person name="Han C."/>
            <person name="Li Q."/>
            <person name="Chen L."/>
            <person name="Zhao W."/>
            <person name="Sunyaev S.R."/>
            <person name="Park T.J."/>
            <person name="Zhang G."/>
            <person name="Wang J."/>
            <person name="Gladyshev V.N."/>
        </authorList>
    </citation>
    <scope>NUCLEOTIDE SEQUENCE [LARGE SCALE GENOMIC DNA]</scope>
</reference>
<dbReference type="PANTHER" id="PTHR14381:SF1">
    <property type="entry name" value="F-BOX_WD REPEAT-CONTAINING PROTEIN 4"/>
    <property type="match status" value="1"/>
</dbReference>
<sequence length="380" mass="42241">MAGFEAWRADGLGARLVLQAPHPGSHSLALAGGKHLNGNNVEFHSYLMSSDLTDPKGKTDKKMIVVNKFLKVKKSNREPGEASFQNENARCRPTVLIYPSIYSFYGGLHQMPWMQLEDDSLYISQANFILAYQFRPDGASLNRRPLGVFAGHDEDVCHFVLASSHIISAGGDGKIGVHKIHSNFAVKYSAHEQEVNCVDCKGGIIVSGSRDRTAKVWPLASGRLGQCLHTIQTEDRVWSIAISPLLSGQLMTHLGSDFPPGAGVLDVTYESPSTLLSCGYDTYVRYWDLRTSVRKCVMEWEEPHDSTLYCLQTDGNHLLATGSSYYGVVRLWDRRQRACLHAFPLTSTPLSSPVYCLRFTTTHLYAALSYNLHVLDFKNP</sequence>
<evidence type="ECO:0000256" key="1">
    <source>
        <dbReference type="PROSITE-ProRule" id="PRU00221"/>
    </source>
</evidence>
<dbReference type="InterPro" id="IPR015943">
    <property type="entry name" value="WD40/YVTN_repeat-like_dom_sf"/>
</dbReference>
<evidence type="ECO:0000313" key="2">
    <source>
        <dbReference type="EMBL" id="EHB18520.1"/>
    </source>
</evidence>
<dbReference type="PANTHER" id="PTHR14381">
    <property type="entry name" value="DACTYLIN"/>
    <property type="match status" value="1"/>
</dbReference>
<keyword evidence="1" id="KW-0853">WD repeat</keyword>